<keyword evidence="3" id="KW-1185">Reference proteome</keyword>
<feature type="compositionally biased region" description="Basic and acidic residues" evidence="1">
    <location>
        <begin position="199"/>
        <end position="216"/>
    </location>
</feature>
<sequence length="429" mass="49438">MCITHVKYSCNHKEKRVIKCRKLWSARAGWCCYPAFLFAFGWPNEEPCGDFIQGKAFFSPKFCPECTEAEQSTPQTRGILPNKYRHKLTPEALNASRRRMQKEREKEDAVKERWYSRKEDFQEMLRKRELEEQLNRDAAARSTAKPDEVLPGMPSFVHVPLGDCWGDPSYHYPPHIADVYDVASITPSGDPVRLGSCEQQKEPPKQSERSVKNIDVVLKDRDQQSERRHQDRHCLDCHQHGGESFASPVDSFRHARHLMALLDHADQGRYAAQHATIPNPDSYLHFEREQVYGGRVGRNLENQQQRQQQLLHHQGGHTEPRSLIDTRPAPKSPIIERRGYRTPQTLADERSRPGEHQCRGTQTTAPVRTPRSGPLKGFFHAFGSGSRWSEDARRHRYESPKVASDAHSDVSSFICRDSRDVEIGRRMQL</sequence>
<evidence type="ECO:0000256" key="1">
    <source>
        <dbReference type="SAM" id="MobiDB-lite"/>
    </source>
</evidence>
<dbReference type="EMBL" id="JMSE01001434">
    <property type="protein sequence ID" value="KDN61228.1"/>
    <property type="molecule type" value="Genomic_DNA"/>
</dbReference>
<comment type="caution">
    <text evidence="2">The sequence shown here is derived from an EMBL/GenBank/DDBJ whole genome shotgun (WGS) entry which is preliminary data.</text>
</comment>
<evidence type="ECO:0000313" key="2">
    <source>
        <dbReference type="EMBL" id="KDN61228.1"/>
    </source>
</evidence>
<dbReference type="OrthoDB" id="4845057at2759"/>
<organism evidence="2 3">
    <name type="scientific">Colletotrichum sublineola</name>
    <name type="common">Sorghum anthracnose fungus</name>
    <dbReference type="NCBI Taxonomy" id="1173701"/>
    <lineage>
        <taxon>Eukaryota</taxon>
        <taxon>Fungi</taxon>
        <taxon>Dikarya</taxon>
        <taxon>Ascomycota</taxon>
        <taxon>Pezizomycotina</taxon>
        <taxon>Sordariomycetes</taxon>
        <taxon>Hypocreomycetidae</taxon>
        <taxon>Glomerellales</taxon>
        <taxon>Glomerellaceae</taxon>
        <taxon>Colletotrichum</taxon>
        <taxon>Colletotrichum graminicola species complex</taxon>
    </lineage>
</organism>
<feature type="region of interest" description="Disordered" evidence="1">
    <location>
        <begin position="303"/>
        <end position="374"/>
    </location>
</feature>
<accession>A0A066WWI0</accession>
<feature type="region of interest" description="Disordered" evidence="1">
    <location>
        <begin position="190"/>
        <end position="216"/>
    </location>
</feature>
<feature type="compositionally biased region" description="Low complexity" evidence="1">
    <location>
        <begin position="303"/>
        <end position="313"/>
    </location>
</feature>
<dbReference type="Proteomes" id="UP000027238">
    <property type="component" value="Unassembled WGS sequence"/>
</dbReference>
<dbReference type="AlphaFoldDB" id="A0A066WWI0"/>
<protein>
    <submittedName>
        <fullName evidence="2">Uncharacterized protein</fullName>
    </submittedName>
</protein>
<gene>
    <name evidence="2" type="ORF">CSUB01_06079</name>
</gene>
<feature type="compositionally biased region" description="Basic and acidic residues" evidence="1">
    <location>
        <begin position="347"/>
        <end position="358"/>
    </location>
</feature>
<dbReference type="HOGENOM" id="CLU_639364_0_0_1"/>
<evidence type="ECO:0000313" key="3">
    <source>
        <dbReference type="Proteomes" id="UP000027238"/>
    </source>
</evidence>
<dbReference type="eggNOG" id="ENOG502RAAF">
    <property type="taxonomic scope" value="Eukaryota"/>
</dbReference>
<name>A0A066WWI0_COLSU</name>
<proteinExistence type="predicted"/>
<dbReference type="CDD" id="cd22249">
    <property type="entry name" value="UDM1_RNF168_RNF169-like"/>
    <property type="match status" value="1"/>
</dbReference>
<reference evidence="3" key="1">
    <citation type="journal article" date="2014" name="Genome Announc.">
        <title>Draft genome sequence of Colletotrichum sublineola, a destructive pathogen of cultivated sorghum.</title>
        <authorList>
            <person name="Baroncelli R."/>
            <person name="Sanz-Martin J.M."/>
            <person name="Rech G.E."/>
            <person name="Sukno S.A."/>
            <person name="Thon M.R."/>
        </authorList>
    </citation>
    <scope>NUCLEOTIDE SEQUENCE [LARGE SCALE GENOMIC DNA]</scope>
    <source>
        <strain evidence="3">TX430BB</strain>
    </source>
</reference>